<feature type="domain" description="DhaL" evidence="13">
    <location>
        <begin position="387"/>
        <end position="583"/>
    </location>
</feature>
<reference key="2">
    <citation type="submission" date="2011-08" db="EMBL/GenBank/DDBJ databases">
        <title>Genome sequence of Naumovozyma castellii.</title>
        <authorList>
            <person name="Gordon J.L."/>
            <person name="Armisen D."/>
            <person name="Proux-Wera E."/>
            <person name="OhEigeartaigh S.S."/>
            <person name="Byrne K.P."/>
            <person name="Wolfe K.H."/>
        </authorList>
    </citation>
    <scope>NUCLEOTIDE SEQUENCE</scope>
    <source>
        <strain>Type strain:CBS 4309</strain>
    </source>
</reference>
<dbReference type="eggNOG" id="KOG2426">
    <property type="taxonomic scope" value="Eukaryota"/>
</dbReference>
<evidence type="ECO:0000256" key="8">
    <source>
        <dbReference type="ARBA" id="ARBA00022840"/>
    </source>
</evidence>
<evidence type="ECO:0000256" key="6">
    <source>
        <dbReference type="ARBA" id="ARBA00022777"/>
    </source>
</evidence>
<dbReference type="KEGG" id="ncs:NCAS_0A06130"/>
<dbReference type="InterPro" id="IPR036117">
    <property type="entry name" value="DhaL_dom_sf"/>
</dbReference>
<name>G0V6S5_NAUCA</name>
<feature type="binding site" evidence="12">
    <location>
        <position position="109"/>
    </location>
    <ligand>
        <name>substrate</name>
    </ligand>
</feature>
<evidence type="ECO:0000313" key="16">
    <source>
        <dbReference type="Proteomes" id="UP000001640"/>
    </source>
</evidence>
<dbReference type="OMA" id="ALNMNGF"/>
<dbReference type="UniPathway" id="UPA00617">
    <property type="reaction ID" value="UER00669"/>
</dbReference>
<dbReference type="STRING" id="1064592.G0V6S5"/>
<evidence type="ECO:0008006" key="17">
    <source>
        <dbReference type="Google" id="ProtNLM"/>
    </source>
</evidence>
<dbReference type="AlphaFoldDB" id="G0V6S5"/>
<dbReference type="InterPro" id="IPR004007">
    <property type="entry name" value="DhaL_dom"/>
</dbReference>
<evidence type="ECO:0000256" key="12">
    <source>
        <dbReference type="PIRSR" id="PIRSR612734-2"/>
    </source>
</evidence>
<dbReference type="GO" id="GO:0004371">
    <property type="term" value="F:glycerone kinase activity"/>
    <property type="evidence" value="ECO:0007669"/>
    <property type="project" value="UniProtKB-EC"/>
</dbReference>
<comment type="catalytic activity">
    <reaction evidence="9">
        <text>D-glyceraldehyde + ATP = D-glyceraldehyde 3-phosphate + ADP + H(+)</text>
        <dbReference type="Rhea" id="RHEA:13941"/>
        <dbReference type="ChEBI" id="CHEBI:15378"/>
        <dbReference type="ChEBI" id="CHEBI:17378"/>
        <dbReference type="ChEBI" id="CHEBI:30616"/>
        <dbReference type="ChEBI" id="CHEBI:59776"/>
        <dbReference type="ChEBI" id="CHEBI:456216"/>
        <dbReference type="EC" id="2.7.1.28"/>
    </reaction>
</comment>
<evidence type="ECO:0000256" key="9">
    <source>
        <dbReference type="ARBA" id="ARBA00047974"/>
    </source>
</evidence>
<organism evidence="15 16">
    <name type="scientific">Naumovozyma castellii</name>
    <name type="common">Yeast</name>
    <name type="synonym">Saccharomyces castellii</name>
    <dbReference type="NCBI Taxonomy" id="27288"/>
    <lineage>
        <taxon>Eukaryota</taxon>
        <taxon>Fungi</taxon>
        <taxon>Dikarya</taxon>
        <taxon>Ascomycota</taxon>
        <taxon>Saccharomycotina</taxon>
        <taxon>Saccharomycetes</taxon>
        <taxon>Saccharomycetales</taxon>
        <taxon>Saccharomycetaceae</taxon>
        <taxon>Naumovozyma</taxon>
    </lineage>
</organism>
<dbReference type="SUPFAM" id="SSF82549">
    <property type="entry name" value="DAK1/DegV-like"/>
    <property type="match status" value="1"/>
</dbReference>
<comment type="function">
    <text evidence="1">Catalyzes both the phosphorylation of dihydroxyacetone and of glyceraldehyde.</text>
</comment>
<dbReference type="SMART" id="SM01120">
    <property type="entry name" value="Dak2"/>
    <property type="match status" value="1"/>
</dbReference>
<dbReference type="FunFam" id="3.30.1180.20:FF:000001">
    <property type="entry name" value="Dihydroxyacetone kinase 1"/>
    <property type="match status" value="1"/>
</dbReference>
<feature type="active site" description="Tele-hemiaminal-histidine intermediate" evidence="11">
    <location>
        <position position="221"/>
    </location>
</feature>
<dbReference type="OrthoDB" id="1724672at2759"/>
<proteinExistence type="inferred from homology"/>
<evidence type="ECO:0000259" key="13">
    <source>
        <dbReference type="PROSITE" id="PS51480"/>
    </source>
</evidence>
<dbReference type="PANTHER" id="PTHR28629">
    <property type="entry name" value="TRIOKINASE/FMN CYCLASE"/>
    <property type="match status" value="1"/>
</dbReference>
<dbReference type="RefSeq" id="XP_003673554.1">
    <property type="nucleotide sequence ID" value="XM_003673506.1"/>
</dbReference>
<dbReference type="EMBL" id="HE576752">
    <property type="protein sequence ID" value="CCC67171.1"/>
    <property type="molecule type" value="Genomic_DNA"/>
</dbReference>
<gene>
    <name evidence="15" type="primary">NCAS0A06130</name>
    <name evidence="15" type="ordered locus">NCAS_0A06130</name>
</gene>
<sequence>MTNIKSFEVADPLNSSLEGFALCNPSIKLVHSEKFLFRKTSSDKIALISGGGSGHEPAHAGFIGEGMLSGAVCGDVFASPSTKQILNGIQLVSENAKGVLLIVKNYTGDVLHFGLSAERARALGIDCHVVVVGDDVAVGREKGGMVGRRALAGTVLVHKIVGAFAEKYSSKYGLEGTAKVARIVNDNLVTIGSSLDHCKVPGRKFESELNEKQMELGMGIHNEPGVKVLEPIPSTEDLILKHMLPKLLDPTDKDRSFVTFDKDDEVVLLINNLGGVSNLIISSIASITNDFLKKNYGIKPVKVIAGTLMTSFNGNGFSITLLNASKATNAISKEFTDVNSVLDLINAYTDAPGWPIADFEGKQPPSENHEILHNDVKVKEVGTYDFNKFSQWMNAGAEQIIKSEPHITSLDSQVGDGDCGYTLVAGVKGITENLDTLSKESLSVAVAQLSDIIEASMGGTSGGLYSILISGFSHGLIQILKNKDDPVTADVVAQAFEIALDTLYKYTKARKGSSTLVDALEPFIKEFSKSKDFKKAVKAADEGAKSTATFEAKFGRASYVGDSSKVEDPGAVGFTEFLKGIESVF</sequence>
<dbReference type="GO" id="GO:0019588">
    <property type="term" value="P:anaerobic glycerol catabolic process"/>
    <property type="evidence" value="ECO:0007669"/>
    <property type="project" value="UniProtKB-UniPathway"/>
</dbReference>
<evidence type="ECO:0000256" key="7">
    <source>
        <dbReference type="ARBA" id="ARBA00022798"/>
    </source>
</evidence>
<dbReference type="Gene3D" id="3.40.50.10440">
    <property type="entry name" value="Dihydroxyacetone kinase, domain 1"/>
    <property type="match status" value="1"/>
</dbReference>
<dbReference type="Pfam" id="PF02734">
    <property type="entry name" value="Dak2"/>
    <property type="match status" value="1"/>
</dbReference>
<dbReference type="InterPro" id="IPR012734">
    <property type="entry name" value="DhaK_ATP"/>
</dbReference>
<accession>G0V6S5</accession>
<evidence type="ECO:0000313" key="15">
    <source>
        <dbReference type="EMBL" id="CCC67171.1"/>
    </source>
</evidence>
<dbReference type="GeneID" id="96900652"/>
<keyword evidence="8" id="KW-0067">ATP-binding</keyword>
<dbReference type="FunCoup" id="G0V6S5">
    <property type="interactions" value="554"/>
</dbReference>
<evidence type="ECO:0000256" key="3">
    <source>
        <dbReference type="ARBA" id="ARBA00008757"/>
    </source>
</evidence>
<keyword evidence="7" id="KW-0319">Glycerol metabolism</keyword>
<dbReference type="PROSITE" id="PS51480">
    <property type="entry name" value="DHAL"/>
    <property type="match status" value="1"/>
</dbReference>
<comment type="similarity">
    <text evidence="3">Belongs to the dihydroxyacetone kinase (DAK) family.</text>
</comment>
<dbReference type="PROSITE" id="PS51481">
    <property type="entry name" value="DHAK"/>
    <property type="match status" value="1"/>
</dbReference>
<dbReference type="FunFam" id="3.40.50.10440:FF:000002">
    <property type="entry name" value="Dihydroxyacetone kinase"/>
    <property type="match status" value="1"/>
</dbReference>
<evidence type="ECO:0000256" key="5">
    <source>
        <dbReference type="ARBA" id="ARBA00022741"/>
    </source>
</evidence>
<evidence type="ECO:0000256" key="4">
    <source>
        <dbReference type="ARBA" id="ARBA00022679"/>
    </source>
</evidence>
<dbReference type="Pfam" id="PF02733">
    <property type="entry name" value="Dak1"/>
    <property type="match status" value="1"/>
</dbReference>
<keyword evidence="6" id="KW-0418">Kinase</keyword>
<dbReference type="PANTHER" id="PTHR28629:SF14">
    <property type="entry name" value="DIHYDROXYACETONE KINASE 1"/>
    <property type="match status" value="1"/>
</dbReference>
<evidence type="ECO:0000256" key="11">
    <source>
        <dbReference type="PIRSR" id="PIRSR612734-1"/>
    </source>
</evidence>
<dbReference type="InterPro" id="IPR004006">
    <property type="entry name" value="DhaK_dom"/>
</dbReference>
<dbReference type="GO" id="GO:0050354">
    <property type="term" value="F:triokinase activity"/>
    <property type="evidence" value="ECO:0007669"/>
    <property type="project" value="UniProtKB-EC"/>
</dbReference>
<feature type="binding site" evidence="12">
    <location>
        <begin position="52"/>
        <end position="55"/>
    </location>
    <ligand>
        <name>substrate</name>
    </ligand>
</feature>
<dbReference type="Gene3D" id="1.25.40.340">
    <property type="match status" value="1"/>
</dbReference>
<evidence type="ECO:0000256" key="1">
    <source>
        <dbReference type="ARBA" id="ARBA00003264"/>
    </source>
</evidence>
<dbReference type="NCBIfam" id="TIGR02361">
    <property type="entry name" value="dak_ATP"/>
    <property type="match status" value="1"/>
</dbReference>
<dbReference type="GO" id="GO:0005829">
    <property type="term" value="C:cytosol"/>
    <property type="evidence" value="ECO:0007669"/>
    <property type="project" value="TreeGrafter"/>
</dbReference>
<protein>
    <recommendedName>
        <fullName evidence="17">Dihydroxyacetone kinase</fullName>
    </recommendedName>
</protein>
<comment type="pathway">
    <text evidence="2">Polyol metabolism; glycerol fermentation; glycerone phosphate from glycerol (oxidative route): step 2/2.</text>
</comment>
<dbReference type="GO" id="GO:0061610">
    <property type="term" value="P:glycerol to glycerone phosphate metabolic process"/>
    <property type="evidence" value="ECO:0007669"/>
    <property type="project" value="EnsemblFungi"/>
</dbReference>
<keyword evidence="16" id="KW-1185">Reference proteome</keyword>
<evidence type="ECO:0000256" key="10">
    <source>
        <dbReference type="ARBA" id="ARBA00048898"/>
    </source>
</evidence>
<keyword evidence="5" id="KW-0547">Nucleotide-binding</keyword>
<dbReference type="InterPro" id="IPR050861">
    <property type="entry name" value="Dihydroxyacetone_Kinase"/>
</dbReference>
<evidence type="ECO:0000259" key="14">
    <source>
        <dbReference type="PROSITE" id="PS51481"/>
    </source>
</evidence>
<dbReference type="Proteomes" id="UP000001640">
    <property type="component" value="Chromosome 1"/>
</dbReference>
<dbReference type="FunFam" id="1.25.40.340:FF:000001">
    <property type="entry name" value="Dihydroxyacetone kinase 1"/>
    <property type="match status" value="1"/>
</dbReference>
<dbReference type="Gene3D" id="3.30.1180.20">
    <property type="entry name" value="Dihydroxyacetone kinase, domain 2"/>
    <property type="match status" value="1"/>
</dbReference>
<dbReference type="HOGENOM" id="CLU_017054_6_0_1"/>
<dbReference type="GO" id="GO:0005524">
    <property type="term" value="F:ATP binding"/>
    <property type="evidence" value="ECO:0007669"/>
    <property type="project" value="UniProtKB-KW"/>
</dbReference>
<dbReference type="InParanoid" id="G0V6S5"/>
<feature type="binding site" evidence="12">
    <location>
        <position position="104"/>
    </location>
    <ligand>
        <name>substrate</name>
    </ligand>
</feature>
<evidence type="ECO:0000256" key="2">
    <source>
        <dbReference type="ARBA" id="ARBA00004778"/>
    </source>
</evidence>
<dbReference type="SUPFAM" id="SSF101473">
    <property type="entry name" value="DhaL-like"/>
    <property type="match status" value="1"/>
</dbReference>
<feature type="domain" description="DhaK" evidence="14">
    <location>
        <begin position="8"/>
        <end position="354"/>
    </location>
</feature>
<comment type="catalytic activity">
    <reaction evidence="10">
        <text>dihydroxyacetone + ATP = dihydroxyacetone phosphate + ADP + H(+)</text>
        <dbReference type="Rhea" id="RHEA:15773"/>
        <dbReference type="ChEBI" id="CHEBI:15378"/>
        <dbReference type="ChEBI" id="CHEBI:16016"/>
        <dbReference type="ChEBI" id="CHEBI:30616"/>
        <dbReference type="ChEBI" id="CHEBI:57642"/>
        <dbReference type="ChEBI" id="CHEBI:456216"/>
        <dbReference type="EC" id="2.7.1.29"/>
    </reaction>
</comment>
<keyword evidence="4" id="KW-0808">Transferase</keyword>
<reference evidence="15 16" key="1">
    <citation type="journal article" date="2011" name="Proc. Natl. Acad. Sci. U.S.A.">
        <title>Evolutionary erosion of yeast sex chromosomes by mating-type switching accidents.</title>
        <authorList>
            <person name="Gordon J.L."/>
            <person name="Armisen D."/>
            <person name="Proux-Wera E."/>
            <person name="Oheigeartaigh S.S."/>
            <person name="Byrne K.P."/>
            <person name="Wolfe K.H."/>
        </authorList>
    </citation>
    <scope>NUCLEOTIDE SEQUENCE [LARGE SCALE GENOMIC DNA]</scope>
    <source>
        <strain evidence="16">ATCC 76901 / BCRC 22586 / CBS 4309 / NBRC 1992 / NRRL Y-12630</strain>
    </source>
</reference>